<evidence type="ECO:0000313" key="13">
    <source>
        <dbReference type="EMBL" id="TWT35916.1"/>
    </source>
</evidence>
<dbReference type="InterPro" id="IPR045584">
    <property type="entry name" value="Pilin-like"/>
</dbReference>
<evidence type="ECO:0000256" key="6">
    <source>
        <dbReference type="ARBA" id="ARBA00022692"/>
    </source>
</evidence>
<comment type="subcellular location">
    <subcellularLocation>
        <location evidence="1">Cell inner membrane</location>
        <topology evidence="1">Single-pass membrane protein</topology>
    </subcellularLocation>
</comment>
<dbReference type="Gene3D" id="3.55.40.10">
    <property type="entry name" value="minor pseudopilin epsh domain"/>
    <property type="match status" value="1"/>
</dbReference>
<protein>
    <recommendedName>
        <fullName evidence="2">Type II secretion system protein H</fullName>
    </recommendedName>
    <alternativeName>
        <fullName evidence="10">General secretion pathway protein H</fullName>
    </alternativeName>
</protein>
<dbReference type="AlphaFoldDB" id="A0A5C5VBB8"/>
<keyword evidence="4" id="KW-0488">Methylation</keyword>
<comment type="caution">
    <text evidence="13">The sequence shown here is derived from an EMBL/GenBank/DDBJ whole genome shotgun (WGS) entry which is preliminary data.</text>
</comment>
<dbReference type="EMBL" id="SIHJ01000001">
    <property type="protein sequence ID" value="TWT35916.1"/>
    <property type="molecule type" value="Genomic_DNA"/>
</dbReference>
<dbReference type="Proteomes" id="UP000316714">
    <property type="component" value="Unassembled WGS sequence"/>
</dbReference>
<evidence type="ECO:0000256" key="7">
    <source>
        <dbReference type="ARBA" id="ARBA00022989"/>
    </source>
</evidence>
<organism evidence="13 14">
    <name type="scientific">Posidoniimonas corsicana</name>
    <dbReference type="NCBI Taxonomy" id="1938618"/>
    <lineage>
        <taxon>Bacteria</taxon>
        <taxon>Pseudomonadati</taxon>
        <taxon>Planctomycetota</taxon>
        <taxon>Planctomycetia</taxon>
        <taxon>Pirellulales</taxon>
        <taxon>Lacipirellulaceae</taxon>
        <taxon>Posidoniimonas</taxon>
    </lineage>
</organism>
<dbReference type="GO" id="GO:0005886">
    <property type="term" value="C:plasma membrane"/>
    <property type="evidence" value="ECO:0007669"/>
    <property type="project" value="UniProtKB-SubCell"/>
</dbReference>
<comment type="similarity">
    <text evidence="9">Belongs to the GSP H family.</text>
</comment>
<evidence type="ECO:0000256" key="3">
    <source>
        <dbReference type="ARBA" id="ARBA00022475"/>
    </source>
</evidence>
<evidence type="ECO:0000256" key="5">
    <source>
        <dbReference type="ARBA" id="ARBA00022519"/>
    </source>
</evidence>
<evidence type="ECO:0000259" key="12">
    <source>
        <dbReference type="Pfam" id="PF12019"/>
    </source>
</evidence>
<dbReference type="SUPFAM" id="SSF54523">
    <property type="entry name" value="Pili subunits"/>
    <property type="match status" value="1"/>
</dbReference>
<evidence type="ECO:0000313" key="14">
    <source>
        <dbReference type="Proteomes" id="UP000316714"/>
    </source>
</evidence>
<dbReference type="GO" id="GO:0015628">
    <property type="term" value="P:protein secretion by the type II secretion system"/>
    <property type="evidence" value="ECO:0007669"/>
    <property type="project" value="InterPro"/>
</dbReference>
<proteinExistence type="inferred from homology"/>
<evidence type="ECO:0000256" key="4">
    <source>
        <dbReference type="ARBA" id="ARBA00022481"/>
    </source>
</evidence>
<keyword evidence="7 11" id="KW-1133">Transmembrane helix</keyword>
<evidence type="ECO:0000256" key="9">
    <source>
        <dbReference type="ARBA" id="ARBA00025772"/>
    </source>
</evidence>
<dbReference type="RefSeq" id="WP_146562430.1">
    <property type="nucleotide sequence ID" value="NZ_SIHJ01000001.1"/>
</dbReference>
<keyword evidence="5" id="KW-0997">Cell inner membrane</keyword>
<keyword evidence="3" id="KW-1003">Cell membrane</keyword>
<evidence type="ECO:0000256" key="2">
    <source>
        <dbReference type="ARBA" id="ARBA00021549"/>
    </source>
</evidence>
<evidence type="ECO:0000256" key="8">
    <source>
        <dbReference type="ARBA" id="ARBA00023136"/>
    </source>
</evidence>
<reference evidence="13 14" key="1">
    <citation type="submission" date="2019-02" db="EMBL/GenBank/DDBJ databases">
        <title>Deep-cultivation of Planctomycetes and their phenomic and genomic characterization uncovers novel biology.</title>
        <authorList>
            <person name="Wiegand S."/>
            <person name="Jogler M."/>
            <person name="Boedeker C."/>
            <person name="Pinto D."/>
            <person name="Vollmers J."/>
            <person name="Rivas-Marin E."/>
            <person name="Kohn T."/>
            <person name="Peeters S.H."/>
            <person name="Heuer A."/>
            <person name="Rast P."/>
            <person name="Oberbeckmann S."/>
            <person name="Bunk B."/>
            <person name="Jeske O."/>
            <person name="Meyerdierks A."/>
            <person name="Storesund J.E."/>
            <person name="Kallscheuer N."/>
            <person name="Luecker S."/>
            <person name="Lage O.M."/>
            <person name="Pohl T."/>
            <person name="Merkel B.J."/>
            <person name="Hornburger P."/>
            <person name="Mueller R.-W."/>
            <person name="Bruemmer F."/>
            <person name="Labrenz M."/>
            <person name="Spormann A.M."/>
            <person name="Op Den Camp H."/>
            <person name="Overmann J."/>
            <person name="Amann R."/>
            <person name="Jetten M.S.M."/>
            <person name="Mascher T."/>
            <person name="Medema M.H."/>
            <person name="Devos D.P."/>
            <person name="Kaster A.-K."/>
            <person name="Ovreas L."/>
            <person name="Rohde M."/>
            <person name="Galperin M.Y."/>
            <person name="Jogler C."/>
        </authorList>
    </citation>
    <scope>NUCLEOTIDE SEQUENCE [LARGE SCALE GENOMIC DNA]</scope>
    <source>
        <strain evidence="13 14">KOR34</strain>
    </source>
</reference>
<dbReference type="Pfam" id="PF12019">
    <property type="entry name" value="GspH"/>
    <property type="match status" value="1"/>
</dbReference>
<evidence type="ECO:0000256" key="10">
    <source>
        <dbReference type="ARBA" id="ARBA00030775"/>
    </source>
</evidence>
<name>A0A5C5VBB8_9BACT</name>
<feature type="domain" description="General secretion pathway GspH" evidence="12">
    <location>
        <begin position="51"/>
        <end position="151"/>
    </location>
</feature>
<dbReference type="GO" id="GO:0015627">
    <property type="term" value="C:type II protein secretion system complex"/>
    <property type="evidence" value="ECO:0007669"/>
    <property type="project" value="InterPro"/>
</dbReference>
<keyword evidence="8 11" id="KW-0472">Membrane</keyword>
<dbReference type="InterPro" id="IPR022346">
    <property type="entry name" value="T2SS_GspH"/>
</dbReference>
<sequence length="160" mass="16736">MPSTAARQTAPCRRAATYVDAVIMVFVVGILAAVTTPRFVDSLNRQRSLAAAERVRADLEYARSAAMARSRSVTVSFDVASSTCQVSEVQGLRQSSEAYATSLADTPYSASLVSADFDGASQVVFDQFGEPDAAGAVVVQAGTFQTTVSVDDGTGRATLP</sequence>
<evidence type="ECO:0000256" key="1">
    <source>
        <dbReference type="ARBA" id="ARBA00004377"/>
    </source>
</evidence>
<keyword evidence="6 11" id="KW-0812">Transmembrane</keyword>
<keyword evidence="14" id="KW-1185">Reference proteome</keyword>
<gene>
    <name evidence="13" type="ORF">KOR34_08130</name>
</gene>
<feature type="transmembrane region" description="Helical" evidence="11">
    <location>
        <begin position="21"/>
        <end position="40"/>
    </location>
</feature>
<evidence type="ECO:0000256" key="11">
    <source>
        <dbReference type="SAM" id="Phobius"/>
    </source>
</evidence>
<accession>A0A5C5VBB8</accession>